<dbReference type="EMBL" id="JBDIML010000006">
    <property type="protein sequence ID" value="MEN2768705.1"/>
    <property type="molecule type" value="Genomic_DNA"/>
</dbReference>
<dbReference type="RefSeq" id="WP_345826199.1">
    <property type="nucleotide sequence ID" value="NZ_JBDIML010000006.1"/>
</dbReference>
<evidence type="ECO:0000313" key="6">
    <source>
        <dbReference type="Proteomes" id="UP001444625"/>
    </source>
</evidence>
<dbReference type="InterPro" id="IPR052708">
    <property type="entry name" value="PxpC"/>
</dbReference>
<evidence type="ECO:0000313" key="5">
    <source>
        <dbReference type="EMBL" id="MEN2768705.1"/>
    </source>
</evidence>
<gene>
    <name evidence="5" type="ORF">ABC228_16090</name>
</gene>
<proteinExistence type="predicted"/>
<comment type="caution">
    <text evidence="5">The sequence shown here is derived from an EMBL/GenBank/DDBJ whole genome shotgun (WGS) entry which is preliminary data.</text>
</comment>
<keyword evidence="3" id="KW-0067">ATP-binding</keyword>
<evidence type="ECO:0000256" key="2">
    <source>
        <dbReference type="ARBA" id="ARBA00022801"/>
    </source>
</evidence>
<dbReference type="Proteomes" id="UP001444625">
    <property type="component" value="Unassembled WGS sequence"/>
</dbReference>
<dbReference type="PANTHER" id="PTHR43309">
    <property type="entry name" value="5-OXOPROLINASE SUBUNIT C"/>
    <property type="match status" value="1"/>
</dbReference>
<accession>A0ABU9XKB6</accession>
<keyword evidence="1" id="KW-0547">Nucleotide-binding</keyword>
<evidence type="ECO:0000256" key="1">
    <source>
        <dbReference type="ARBA" id="ARBA00022741"/>
    </source>
</evidence>
<dbReference type="InterPro" id="IPR029000">
    <property type="entry name" value="Cyclophilin-like_dom_sf"/>
</dbReference>
<evidence type="ECO:0000259" key="4">
    <source>
        <dbReference type="SMART" id="SM00797"/>
    </source>
</evidence>
<keyword evidence="2" id="KW-0378">Hydrolase</keyword>
<name>A0ABU9XKB6_9BACI</name>
<protein>
    <submittedName>
        <fullName evidence="5">Biotin-dependent carboxyltransferase family protein</fullName>
    </submittedName>
</protein>
<dbReference type="InterPro" id="IPR003778">
    <property type="entry name" value="CT_A_B"/>
</dbReference>
<organism evidence="5 6">
    <name type="scientific">Ornithinibacillus xuwenensis</name>
    <dbReference type="NCBI Taxonomy" id="3144668"/>
    <lineage>
        <taxon>Bacteria</taxon>
        <taxon>Bacillati</taxon>
        <taxon>Bacillota</taxon>
        <taxon>Bacilli</taxon>
        <taxon>Bacillales</taxon>
        <taxon>Bacillaceae</taxon>
        <taxon>Ornithinibacillus</taxon>
    </lineage>
</organism>
<evidence type="ECO:0000256" key="3">
    <source>
        <dbReference type="ARBA" id="ARBA00022840"/>
    </source>
</evidence>
<dbReference type="Pfam" id="PF02626">
    <property type="entry name" value="CT_A_B"/>
    <property type="match status" value="1"/>
</dbReference>
<dbReference type="PANTHER" id="PTHR43309:SF5">
    <property type="entry name" value="5-OXOPROLINASE SUBUNIT C"/>
    <property type="match status" value="1"/>
</dbReference>
<feature type="domain" description="Carboxyltransferase" evidence="4">
    <location>
        <begin position="28"/>
        <end position="302"/>
    </location>
</feature>
<keyword evidence="6" id="KW-1185">Reference proteome</keyword>
<dbReference type="SUPFAM" id="SSF50891">
    <property type="entry name" value="Cyclophilin-like"/>
    <property type="match status" value="1"/>
</dbReference>
<dbReference type="Gene3D" id="2.40.100.10">
    <property type="entry name" value="Cyclophilin-like"/>
    <property type="match status" value="1"/>
</dbReference>
<dbReference type="NCBIfam" id="TIGR00724">
    <property type="entry name" value="urea_amlyse_rel"/>
    <property type="match status" value="1"/>
</dbReference>
<sequence>MKTREIFRVIKPGLLTTIQDMGRIGYQRYGVPVSGAMDTYAFQLANILVGNPRGEACLEVTLTGPELEAKTSITIAITGANIEPMVNGKRKPMWTSFRMKTGDRLRFGKYQAGVFAYIAIAGGFSSPSFFDSRSTDIQSGLGKALEANAHLRGNPMEGKHGISMNNYLIPTYQKKAEVAVIEGPHTESIPSAYRSMFFEKEFTLQANSNRMGYRLQAEDLSLEEIDSIWSDAVPFGGVQILPNGQPIILMADRQTTGGYPRIGTIIATDIPKVAQLVPSSKISFYPVSIEEAQSRYNRREMLLTNLSTFRNNIK</sequence>
<reference evidence="5 6" key="1">
    <citation type="submission" date="2024-05" db="EMBL/GenBank/DDBJ databases">
        <authorList>
            <person name="Haq I."/>
            <person name="Ullah Z."/>
            <person name="Ahmad R."/>
            <person name="Li M."/>
            <person name="Tong Y."/>
        </authorList>
    </citation>
    <scope>NUCLEOTIDE SEQUENCE [LARGE SCALE GENOMIC DNA]</scope>
    <source>
        <strain evidence="5 6">16A2E</strain>
    </source>
</reference>
<dbReference type="SMART" id="SM00797">
    <property type="entry name" value="AHS2"/>
    <property type="match status" value="1"/>
</dbReference>